<organism evidence="2 3">
    <name type="scientific">Ramlibacter montanisoli</name>
    <dbReference type="NCBI Taxonomy" id="2732512"/>
    <lineage>
        <taxon>Bacteria</taxon>
        <taxon>Pseudomonadati</taxon>
        <taxon>Pseudomonadota</taxon>
        <taxon>Betaproteobacteria</taxon>
        <taxon>Burkholderiales</taxon>
        <taxon>Comamonadaceae</taxon>
        <taxon>Ramlibacter</taxon>
    </lineage>
</organism>
<dbReference type="InterPro" id="IPR036291">
    <property type="entry name" value="NAD(P)-bd_dom_sf"/>
</dbReference>
<dbReference type="SUPFAM" id="SSF51735">
    <property type="entry name" value="NAD(P)-binding Rossmann-fold domains"/>
    <property type="match status" value="1"/>
</dbReference>
<dbReference type="CDD" id="cd05233">
    <property type="entry name" value="SDR_c"/>
    <property type="match status" value="1"/>
</dbReference>
<dbReference type="PANTHER" id="PTHR42760">
    <property type="entry name" value="SHORT-CHAIN DEHYDROGENASES/REDUCTASES FAMILY MEMBER"/>
    <property type="match status" value="1"/>
</dbReference>
<reference evidence="2 3" key="2">
    <citation type="submission" date="2020-06" db="EMBL/GenBank/DDBJ databases">
        <title>Ramlibacter rhizophilus sp. nov., isolated from rhizosphere soil of national flower Mugunghwa from South Korea.</title>
        <authorList>
            <person name="Zheng-Fei Y."/>
            <person name="Huan T."/>
        </authorList>
    </citation>
    <scope>NUCLEOTIDE SEQUENCE [LARGE SCALE GENOMIC DNA]</scope>
    <source>
        <strain evidence="2 3">B156</strain>
    </source>
</reference>
<gene>
    <name evidence="2" type="ORF">HK415_00830</name>
</gene>
<dbReference type="FunFam" id="3.40.50.720:FF:000084">
    <property type="entry name" value="Short-chain dehydrogenase reductase"/>
    <property type="match status" value="1"/>
</dbReference>
<dbReference type="InterPro" id="IPR002347">
    <property type="entry name" value="SDR_fam"/>
</dbReference>
<sequence>MHNPSPTAVVTGASSGIGLAIARALLAHGWNVVANARTESRLAAAAASLGGGERLVEVAGDVAAPATAKAVFERAIERFGTVDMLVNNAGVFLPKPFIEFTEEDFAQQVATNLKGAFSMSQEAVRHMKQRGRGHIVNITASVAIKPHSEVPALMAALLKGGWNAATPALALELAPYGVRVNAVAPGIVDSPMHPGETHEWLKRLQPMRRLGRVEEIADAVLYLAGAEFTTGVVLPVDGGAAAGNC</sequence>
<dbReference type="PANTHER" id="PTHR42760:SF135">
    <property type="entry name" value="BLL7886 PROTEIN"/>
    <property type="match status" value="1"/>
</dbReference>
<keyword evidence="3" id="KW-1185">Reference proteome</keyword>
<dbReference type="Gene3D" id="3.40.50.720">
    <property type="entry name" value="NAD(P)-binding Rossmann-like Domain"/>
    <property type="match status" value="1"/>
</dbReference>
<evidence type="ECO:0000256" key="1">
    <source>
        <dbReference type="ARBA" id="ARBA00006484"/>
    </source>
</evidence>
<dbReference type="RefSeq" id="WP_171556423.1">
    <property type="nucleotide sequence ID" value="NZ_JABFCS010000001.1"/>
</dbReference>
<dbReference type="AlphaFoldDB" id="A0A849KAE5"/>
<comment type="caution">
    <text evidence="2">The sequence shown here is derived from an EMBL/GenBank/DDBJ whole genome shotgun (WGS) entry which is preliminary data.</text>
</comment>
<dbReference type="GO" id="GO:0030497">
    <property type="term" value="P:fatty acid elongation"/>
    <property type="evidence" value="ECO:0007669"/>
    <property type="project" value="TreeGrafter"/>
</dbReference>
<dbReference type="PRINTS" id="PR00081">
    <property type="entry name" value="GDHRDH"/>
</dbReference>
<dbReference type="EMBL" id="JABFCS010000001">
    <property type="protein sequence ID" value="NNU42015.1"/>
    <property type="molecule type" value="Genomic_DNA"/>
</dbReference>
<accession>A0A849KAE5</accession>
<dbReference type="Proteomes" id="UP000552954">
    <property type="component" value="Unassembled WGS sequence"/>
</dbReference>
<proteinExistence type="inferred from homology"/>
<reference evidence="2 3" key="1">
    <citation type="submission" date="2020-05" db="EMBL/GenBank/DDBJ databases">
        <authorList>
            <person name="Khan S.A."/>
            <person name="Jeon C.O."/>
            <person name="Chun B.H."/>
        </authorList>
    </citation>
    <scope>NUCLEOTIDE SEQUENCE [LARGE SCALE GENOMIC DNA]</scope>
    <source>
        <strain evidence="2 3">B156</strain>
    </source>
</reference>
<name>A0A849KAE5_9BURK</name>
<evidence type="ECO:0000313" key="3">
    <source>
        <dbReference type="Proteomes" id="UP000552954"/>
    </source>
</evidence>
<protein>
    <submittedName>
        <fullName evidence="2">SDR family oxidoreductase</fullName>
    </submittedName>
</protein>
<comment type="similarity">
    <text evidence="1">Belongs to the short-chain dehydrogenases/reductases (SDR) family.</text>
</comment>
<dbReference type="Pfam" id="PF13561">
    <property type="entry name" value="adh_short_C2"/>
    <property type="match status" value="1"/>
</dbReference>
<dbReference type="PRINTS" id="PR00080">
    <property type="entry name" value="SDRFAMILY"/>
</dbReference>
<dbReference type="GO" id="GO:0016616">
    <property type="term" value="F:oxidoreductase activity, acting on the CH-OH group of donors, NAD or NADP as acceptor"/>
    <property type="evidence" value="ECO:0007669"/>
    <property type="project" value="TreeGrafter"/>
</dbReference>
<evidence type="ECO:0000313" key="2">
    <source>
        <dbReference type="EMBL" id="NNU42015.1"/>
    </source>
</evidence>